<reference evidence="1" key="1">
    <citation type="submission" date="2019-12" db="EMBL/GenBank/DDBJ databases">
        <title>An insight into the sialome of adult female Ixodes ricinus ticks feeding for 6 days.</title>
        <authorList>
            <person name="Perner J."/>
            <person name="Ribeiro J.M.C."/>
        </authorList>
    </citation>
    <scope>NUCLEOTIDE SEQUENCE</scope>
    <source>
        <strain evidence="1">Semi-engorged</strain>
        <tissue evidence="1">Salivary glands</tissue>
    </source>
</reference>
<protein>
    <submittedName>
        <fullName evidence="1">Uncharacterized protein</fullName>
    </submittedName>
</protein>
<organism evidence="1">
    <name type="scientific">Ixodes ricinus</name>
    <name type="common">Common tick</name>
    <name type="synonym">Acarus ricinus</name>
    <dbReference type="NCBI Taxonomy" id="34613"/>
    <lineage>
        <taxon>Eukaryota</taxon>
        <taxon>Metazoa</taxon>
        <taxon>Ecdysozoa</taxon>
        <taxon>Arthropoda</taxon>
        <taxon>Chelicerata</taxon>
        <taxon>Arachnida</taxon>
        <taxon>Acari</taxon>
        <taxon>Parasitiformes</taxon>
        <taxon>Ixodida</taxon>
        <taxon>Ixodoidea</taxon>
        <taxon>Ixodidae</taxon>
        <taxon>Ixodinae</taxon>
        <taxon>Ixodes</taxon>
    </lineage>
</organism>
<evidence type="ECO:0000313" key="1">
    <source>
        <dbReference type="EMBL" id="MXU88101.1"/>
    </source>
</evidence>
<sequence>MQSASLFASCAGVAMTSERHCGAPRHSDVAATPAEEADNLLSAFRPCIESSTQVATNDVAASRPPKLLQTVEPKSDPQKTGVRRRDVVGRNGGTTFFWTR</sequence>
<dbReference type="EMBL" id="GIFC01006018">
    <property type="protein sequence ID" value="MXU88101.1"/>
    <property type="molecule type" value="Transcribed_RNA"/>
</dbReference>
<name>A0A6B0UBY2_IXORI</name>
<accession>A0A6B0UBY2</accession>
<proteinExistence type="predicted"/>
<dbReference type="AlphaFoldDB" id="A0A6B0UBY2"/>